<protein>
    <recommendedName>
        <fullName evidence="1">Tudor domain-containing protein</fullName>
    </recommendedName>
</protein>
<sequence length="575" mass="66371">MADVWPSHSSHGGEMSSVDWSNGDWNAPAFAAKKQIEYSDCWDLVEVPGGSDWHIRRLQDEKPEFCWRYPDISSSIQYHHQTVVTAKKCQSDDWSELAPPGQTSASFPLFYAITTHCYSPLDFCIQPKYLQRNRYSLEKEILESYENQTPLFKHDEIFEGVSCAACINDGRGSTVWVRARVLQVTNSTTTFVRLIDKGTDVILPQAALRPLFRRFGKLPPLAMKCKLKGVFSNDLEMHKINLFQQMLASYGHSVRVELASSSEPFHVNLYHPTVEGDNLGTPYYRPLDSIGHENAKQRKFDQHLRRMENAESDFDDDDYSDYDEEEEVIEKEKYVREIERAERIYRTHDKYLVAGHVESSRMISLHTVNQLKNREECEKKLKEKLPSLPKLPQEWFESGTSCVVTFLTHPHRAIIEEVMEGGQYRVLLMDYGSTLISHKESMYALPEEFAEKPYMFCVGLYNSTCYLHPHPTYSKILNEVLSSPGRVSFELERGKNNPPRGRITHEKLGEVSKEVNARLSRLPFHRRFIHPCTDLVAPSPIAHLLQHSIDLKYYHRMCVPAPILKGNLRIDELPQ</sequence>
<dbReference type="Proteomes" id="UP001432322">
    <property type="component" value="Unassembled WGS sequence"/>
</dbReference>
<evidence type="ECO:0000313" key="2">
    <source>
        <dbReference type="EMBL" id="GMT24096.1"/>
    </source>
</evidence>
<gene>
    <name evidence="2" type="ORF">PFISCL1PPCAC_15393</name>
</gene>
<comment type="caution">
    <text evidence="2">The sequence shown here is derived from an EMBL/GenBank/DDBJ whole genome shotgun (WGS) entry which is preliminary data.</text>
</comment>
<accession>A0AAV5W004</accession>
<feature type="domain" description="Tudor" evidence="1">
    <location>
        <begin position="395"/>
        <end position="452"/>
    </location>
</feature>
<keyword evidence="3" id="KW-1185">Reference proteome</keyword>
<dbReference type="AlphaFoldDB" id="A0AAV5W004"/>
<dbReference type="InterPro" id="IPR002999">
    <property type="entry name" value="Tudor"/>
</dbReference>
<dbReference type="SUPFAM" id="SSF63748">
    <property type="entry name" value="Tudor/PWWP/MBT"/>
    <property type="match status" value="2"/>
</dbReference>
<dbReference type="Gene3D" id="2.30.30.140">
    <property type="match status" value="2"/>
</dbReference>
<dbReference type="EMBL" id="BTSY01000004">
    <property type="protein sequence ID" value="GMT24096.1"/>
    <property type="molecule type" value="Genomic_DNA"/>
</dbReference>
<dbReference type="PANTHER" id="PTHR16442:SF1">
    <property type="entry name" value="RING FINGER PROTEIN 17"/>
    <property type="match status" value="1"/>
</dbReference>
<dbReference type="PANTHER" id="PTHR16442">
    <property type="entry name" value="RING FINGER PROTEIN 17"/>
    <property type="match status" value="1"/>
</dbReference>
<reference evidence="2" key="1">
    <citation type="submission" date="2023-10" db="EMBL/GenBank/DDBJ databases">
        <title>Genome assembly of Pristionchus species.</title>
        <authorList>
            <person name="Yoshida K."/>
            <person name="Sommer R.J."/>
        </authorList>
    </citation>
    <scope>NUCLEOTIDE SEQUENCE</scope>
    <source>
        <strain evidence="2">RS5133</strain>
    </source>
</reference>
<dbReference type="Pfam" id="PF00567">
    <property type="entry name" value="TUDOR"/>
    <property type="match status" value="2"/>
</dbReference>
<organism evidence="2 3">
    <name type="scientific">Pristionchus fissidentatus</name>
    <dbReference type="NCBI Taxonomy" id="1538716"/>
    <lineage>
        <taxon>Eukaryota</taxon>
        <taxon>Metazoa</taxon>
        <taxon>Ecdysozoa</taxon>
        <taxon>Nematoda</taxon>
        <taxon>Chromadorea</taxon>
        <taxon>Rhabditida</taxon>
        <taxon>Rhabditina</taxon>
        <taxon>Diplogasteromorpha</taxon>
        <taxon>Diplogasteroidea</taxon>
        <taxon>Neodiplogasteridae</taxon>
        <taxon>Pristionchus</taxon>
    </lineage>
</organism>
<dbReference type="SMART" id="SM00333">
    <property type="entry name" value="TUDOR"/>
    <property type="match status" value="2"/>
</dbReference>
<evidence type="ECO:0000259" key="1">
    <source>
        <dbReference type="PROSITE" id="PS50304"/>
    </source>
</evidence>
<name>A0AAV5W004_9BILA</name>
<proteinExistence type="predicted"/>
<evidence type="ECO:0000313" key="3">
    <source>
        <dbReference type="Proteomes" id="UP001432322"/>
    </source>
</evidence>
<dbReference type="PROSITE" id="PS50304">
    <property type="entry name" value="TUDOR"/>
    <property type="match status" value="1"/>
</dbReference>